<organism evidence="1">
    <name type="scientific">freshwater metagenome</name>
    <dbReference type="NCBI Taxonomy" id="449393"/>
    <lineage>
        <taxon>unclassified sequences</taxon>
        <taxon>metagenomes</taxon>
        <taxon>ecological metagenomes</taxon>
    </lineage>
</organism>
<dbReference type="InterPro" id="IPR027417">
    <property type="entry name" value="P-loop_NTPase"/>
</dbReference>
<reference evidence="1" key="1">
    <citation type="submission" date="2020-05" db="EMBL/GenBank/DDBJ databases">
        <authorList>
            <person name="Chiriac C."/>
            <person name="Salcher M."/>
            <person name="Ghai R."/>
            <person name="Kavagutti S V."/>
        </authorList>
    </citation>
    <scope>NUCLEOTIDE SEQUENCE</scope>
</reference>
<dbReference type="AlphaFoldDB" id="A0A6J7JLE6"/>
<sequence>MSRVLLLGVPRSGTTWCGRVLGQTDHTIYVNEPDGDTEAFALPARSGFNGPPSLSVGQSAAAYERLWQGAFDGAGRPHSVGARVARYLNSSASSAERFSAWFDSDFTPRMRAVKRLAKPGEPRANFLNVVAKSVRAEFTAEWIAERFKPTVLLVERSPMNVLASWIDLSYAHSTREFKAYADQAKMRWGIRPPEDPALLERQVFTYGVMALALRESAEANNWIRVQHEYLCIDSSQRFQSLASRLNLGWNENVERFIEDSNRSGEGYQTTRHTADQPESWRTRLDNNAVEQILLGLSRFPGLTPSGI</sequence>
<dbReference type="SUPFAM" id="SSF52540">
    <property type="entry name" value="P-loop containing nucleoside triphosphate hydrolases"/>
    <property type="match status" value="1"/>
</dbReference>
<evidence type="ECO:0000313" key="1">
    <source>
        <dbReference type="EMBL" id="CAB4943599.1"/>
    </source>
</evidence>
<accession>A0A6J7JLE6</accession>
<protein>
    <submittedName>
        <fullName evidence="1">Unannotated protein</fullName>
    </submittedName>
</protein>
<proteinExistence type="predicted"/>
<dbReference type="Gene3D" id="3.40.50.300">
    <property type="entry name" value="P-loop containing nucleotide triphosphate hydrolases"/>
    <property type="match status" value="1"/>
</dbReference>
<dbReference type="EMBL" id="CAFBNL010000007">
    <property type="protein sequence ID" value="CAB4943599.1"/>
    <property type="molecule type" value="Genomic_DNA"/>
</dbReference>
<gene>
    <name evidence="1" type="ORF">UFOPK3789_00228</name>
</gene>
<name>A0A6J7JLE6_9ZZZZ</name>